<dbReference type="eggNOG" id="KOG3921">
    <property type="taxonomic scope" value="Eukaryota"/>
</dbReference>
<feature type="compositionally biased region" description="Basic residues" evidence="7">
    <location>
        <begin position="445"/>
        <end position="455"/>
    </location>
</feature>
<proteinExistence type="inferred from homology"/>
<dbReference type="PANTHER" id="PTHR31158:SF1">
    <property type="entry name" value="DOXA1 FACTOR-RELATED"/>
    <property type="match status" value="1"/>
</dbReference>
<evidence type="ECO:0000256" key="2">
    <source>
        <dbReference type="ARBA" id="ARBA00009816"/>
    </source>
</evidence>
<accession>F2UDP1</accession>
<name>F2UDP1_SALR5</name>
<keyword evidence="5 8" id="KW-0472">Membrane</keyword>
<dbReference type="FunCoup" id="F2UDP1">
    <property type="interactions" value="51"/>
</dbReference>
<feature type="transmembrane region" description="Helical" evidence="8">
    <location>
        <begin position="120"/>
        <end position="140"/>
    </location>
</feature>
<keyword evidence="10" id="KW-1185">Reference proteome</keyword>
<dbReference type="AlphaFoldDB" id="F2UDP1"/>
<keyword evidence="6" id="KW-0325">Glycoprotein</keyword>
<dbReference type="PANTHER" id="PTHR31158">
    <property type="entry name" value="DUAL OXIDASE 2"/>
    <property type="match status" value="1"/>
</dbReference>
<evidence type="ECO:0008006" key="11">
    <source>
        <dbReference type="Google" id="ProtNLM"/>
    </source>
</evidence>
<dbReference type="OrthoDB" id="10042652at2759"/>
<keyword evidence="3 8" id="KW-0812">Transmembrane</keyword>
<dbReference type="InterPro" id="IPR018469">
    <property type="entry name" value="Dual_oxidase_maturation_fac"/>
</dbReference>
<dbReference type="EMBL" id="GL832969">
    <property type="protein sequence ID" value="EGD74736.1"/>
    <property type="molecule type" value="Genomic_DNA"/>
</dbReference>
<dbReference type="GO" id="GO:0015031">
    <property type="term" value="P:protein transport"/>
    <property type="evidence" value="ECO:0007669"/>
    <property type="project" value="InterPro"/>
</dbReference>
<reference evidence="9" key="1">
    <citation type="submission" date="2009-08" db="EMBL/GenBank/DDBJ databases">
        <title>Annotation of Salpingoeca rosetta.</title>
        <authorList>
            <consortium name="The Broad Institute Genome Sequencing Platform"/>
            <person name="Russ C."/>
            <person name="Cuomo C."/>
            <person name="Burger G."/>
            <person name="Gray M.W."/>
            <person name="Holland P.W.H."/>
            <person name="King N."/>
            <person name="Lang F.B.F."/>
            <person name="Roger A.J."/>
            <person name="Ruiz-Trillo I."/>
            <person name="Young S.K."/>
            <person name="Zeng Q."/>
            <person name="Gargeya S."/>
            <person name="Alvarado L."/>
            <person name="Berlin A."/>
            <person name="Chapman S.B."/>
            <person name="Chen Z."/>
            <person name="Freedman E."/>
            <person name="Gellesch M."/>
            <person name="Goldberg J."/>
            <person name="Griggs A."/>
            <person name="Gujja S."/>
            <person name="Heilman E."/>
            <person name="Heiman D."/>
            <person name="Howarth C."/>
            <person name="Mehta T."/>
            <person name="Neiman D."/>
            <person name="Pearson M."/>
            <person name="Roberts A."/>
            <person name="Saif S."/>
            <person name="Shea T."/>
            <person name="Shenoy N."/>
            <person name="Sisk P."/>
            <person name="Stolte C."/>
            <person name="Sykes S."/>
            <person name="White J."/>
            <person name="Yandava C."/>
            <person name="Haas B."/>
            <person name="Nusbaum C."/>
            <person name="Birren B."/>
        </authorList>
    </citation>
    <scope>NUCLEOTIDE SEQUENCE [LARGE SCALE GENOMIC DNA]</scope>
    <source>
        <strain evidence="9">ATCC 50818</strain>
    </source>
</reference>
<feature type="transmembrane region" description="Helical" evidence="8">
    <location>
        <begin position="34"/>
        <end position="56"/>
    </location>
</feature>
<evidence type="ECO:0000256" key="6">
    <source>
        <dbReference type="ARBA" id="ARBA00023180"/>
    </source>
</evidence>
<dbReference type="Pfam" id="PF10204">
    <property type="entry name" value="DuoxA"/>
    <property type="match status" value="1"/>
</dbReference>
<evidence type="ECO:0000256" key="4">
    <source>
        <dbReference type="ARBA" id="ARBA00022989"/>
    </source>
</evidence>
<evidence type="ECO:0000256" key="5">
    <source>
        <dbReference type="ARBA" id="ARBA00023136"/>
    </source>
</evidence>
<feature type="region of interest" description="Disordered" evidence="7">
    <location>
        <begin position="404"/>
        <end position="543"/>
    </location>
</feature>
<feature type="compositionally biased region" description="Polar residues" evidence="7">
    <location>
        <begin position="530"/>
        <end position="543"/>
    </location>
</feature>
<evidence type="ECO:0000313" key="10">
    <source>
        <dbReference type="Proteomes" id="UP000007799"/>
    </source>
</evidence>
<dbReference type="STRING" id="946362.F2UDP1"/>
<dbReference type="GeneID" id="16073566"/>
<feature type="transmembrane region" description="Helical" evidence="8">
    <location>
        <begin position="222"/>
        <end position="244"/>
    </location>
</feature>
<evidence type="ECO:0000256" key="7">
    <source>
        <dbReference type="SAM" id="MobiDB-lite"/>
    </source>
</evidence>
<sequence length="543" mass="60902">MGNKESGLRTPPAQSRFGPWFYETNEHGLGDVPFMGILSFFVSFAIIQFVLSFGLISQAVNIRDKKERREFIKRSAVRFCAMFFMIFVGWAILGSSFAYTWKQDYLEGEMPYKAFSNEHIHARVGVHVGLRGLNITLVGLPKRQHCQLIQWNEQYLWSEGQNELGGWLQGRFGFGPYANLLAQQFRAGQMRGTPLPILEVLEWFTIDGEFIRWNRWFRDGGYYCHIFLWLAFVFWVFTIIVAFINPATSSLWLALTGCAMWFGAAVYHGLTEKAEPALKIPFDNRFLEPKFGWAFHLTLVLGILVNIIGLALYYGFRYYGFRTDAFTLSSSEKIRVHAPTSKAASDAYEAKQMELADVTTEKTAAGEEAVIQEPVYDAGASRRGFQQPSARRVTFGRTYSVMNSGTSRRRSFEEPSFMGSGFGRPRPRPSQPERGSLGQPSLRARSSRRTVKHFGRSGPGSTAGPRSVRSPPRQKDTFEGLAGMLDNLGGSGGDLAPVAEAEEVPEVHSSSSDNDNDDNGQPPVDRNASYHESVTGRTNETSI</sequence>
<dbReference type="GO" id="GO:0005789">
    <property type="term" value="C:endoplasmic reticulum membrane"/>
    <property type="evidence" value="ECO:0007669"/>
    <property type="project" value="InterPro"/>
</dbReference>
<evidence type="ECO:0000256" key="3">
    <source>
        <dbReference type="ARBA" id="ARBA00022692"/>
    </source>
</evidence>
<organism evidence="10">
    <name type="scientific">Salpingoeca rosetta (strain ATCC 50818 / BSB-021)</name>
    <dbReference type="NCBI Taxonomy" id="946362"/>
    <lineage>
        <taxon>Eukaryota</taxon>
        <taxon>Choanoflagellata</taxon>
        <taxon>Craspedida</taxon>
        <taxon>Salpingoecidae</taxon>
        <taxon>Salpingoeca</taxon>
    </lineage>
</organism>
<protein>
    <recommendedName>
        <fullName evidence="11">Dual oxidase maturation factor 1</fullName>
    </recommendedName>
</protein>
<dbReference type="Proteomes" id="UP000007799">
    <property type="component" value="Unassembled WGS sequence"/>
</dbReference>
<evidence type="ECO:0000256" key="8">
    <source>
        <dbReference type="SAM" id="Phobius"/>
    </source>
</evidence>
<feature type="transmembrane region" description="Helical" evidence="8">
    <location>
        <begin position="76"/>
        <end position="100"/>
    </location>
</feature>
<feature type="transmembrane region" description="Helical" evidence="8">
    <location>
        <begin position="250"/>
        <end position="270"/>
    </location>
</feature>
<dbReference type="KEGG" id="sre:PTSG_12394"/>
<keyword evidence="4 8" id="KW-1133">Transmembrane helix</keyword>
<comment type="subcellular location">
    <subcellularLocation>
        <location evidence="1">Membrane</location>
        <topology evidence="1">Multi-pass membrane protein</topology>
    </subcellularLocation>
</comment>
<dbReference type="RefSeq" id="XP_004992993.1">
    <property type="nucleotide sequence ID" value="XM_004992936.1"/>
</dbReference>
<feature type="transmembrane region" description="Helical" evidence="8">
    <location>
        <begin position="291"/>
        <end position="316"/>
    </location>
</feature>
<dbReference type="InParanoid" id="F2UDP1"/>
<evidence type="ECO:0000313" key="9">
    <source>
        <dbReference type="EMBL" id="EGD74736.1"/>
    </source>
</evidence>
<gene>
    <name evidence="9" type="ORF">PTSG_12394</name>
</gene>
<evidence type="ECO:0000256" key="1">
    <source>
        <dbReference type="ARBA" id="ARBA00004141"/>
    </source>
</evidence>
<comment type="similarity">
    <text evidence="2">Belongs to the DUOXA family.</text>
</comment>